<evidence type="ECO:0000259" key="4">
    <source>
        <dbReference type="Pfam" id="PF05050"/>
    </source>
</evidence>
<comment type="caution">
    <text evidence="5">The sequence shown here is derived from an EMBL/GenBank/DDBJ whole genome shotgun (WGS) entry which is preliminary data.</text>
</comment>
<keyword evidence="1" id="KW-0677">Repeat</keyword>
<dbReference type="OrthoDB" id="413936at2759"/>
<keyword evidence="3" id="KW-0732">Signal</keyword>
<dbReference type="Gene3D" id="2.130.10.30">
    <property type="entry name" value="Regulator of chromosome condensation 1/beta-lactamase-inhibitor protein II"/>
    <property type="match status" value="2"/>
</dbReference>
<sequence length="1640" mass="179913">MALACAGTPLLLLAALLSVPAANQFSALDLISAQVWLDKHVFNNTLAAESSALGFQRFVMQESKARAQGLPWPVDWPTLCFLGLGPASSDLFMALTRILPELQERSGLRVHVAFKRGQSQRLADDMRRAMYDAAQDWWARIRMQELYRSEMSRQMALLREHMLYVEDDVRKLHAPHVARFDECLDSFEQTAEDCAEKVSTPGSSNVCKAHRNATSTASTASTDWPTLCFLGLGPASSDLFMALTRILPELQERFMALTRILPELQERSGLRVHVAFKRGQSQRLADDMRRAMYDAAQDWWARIRMQELYRSEMSRQMALLREHMLYVEDDVRKLHAPHVARFDECLDSFEQTAEDCAEKVSTPGSSNVCKAHRNATSTASTASTEHRLARASIRDFAEENGPARRRCDAVQWSLDTPSFSFYRPLITFLPSGWLEVSLEVDLFTMSINVSVGLLSGETAKLEVCLNEEVERLKCRAETALGVGRGRLLDSSGSVLDTSVAVEDSTFRDGDVLTLHLSRVQVCSSAREFCAVLGDGSAVTCGEAGSSVQLTDVRLIQATAAGPAGSAFAAILGDGSVATWGDAEYGGDSSAVQAQLKNVLQIQATCSAFAAILGDGSIVTWGDAKNGGDSSAVQAQLKNVQQIQATRSAFAAVLGDGSVVTWGLTDMVVTVVMCSIRSVVTWGHCDYGGDSSVVQEQLYSVKHIQASQSAFAAILADQSVLTWGDEDCGGCSEPVKCQLKSVQQIQATRCAFAAILGDGRVVTWGNAGYGGDSGTVQDQLKNVQQIQATRYAFAAILGGGRVVTWGNACYGGDSGAVQDQLKNVQEIQANDCAFAAILGAGSVLTWGFHSCGGDSSAVQAQLANVQEIQATRSAFAAVLSDGSVVSWSGAVERYRELFYSTPFVLSMLNMQGCYAPWELKGKPTDRATLCGKVDENNFWRVNGQDLYFPTIEAGCGEHICMCHGHSDTRFFTGTWNPPGLLGNPSKSRVAMGQQTSVHVRLQDLVTGLRESTLSAVLGVRSCAELKVLVQASSPEAGGLQQTIEIQVSEGSSGSPPGSPLNVDADLFLESEEVEEKKATTPDSWKNCKAELTCREGGPRLSDDDPSTALLTALGIQLGFLQPRRPHCDSTILALVDALKRNSTVSSLHLCIPWAGPQHLQSLVELLRENSALRTLELEVVDSVNLSLEEVDAVVEACKVNLSLQRFSVVHGIRFEEDELPLGEQIDAFLERLCVCLAKRCFPLLRAFLRAATRFIDSNLEHLCRKGEEPHFMGQWGQDRFLVENVFGEAPGLYVDVGTSHPFHLSNTAFLDSCLGWRGPARSPVSRLFSNDMELAARTSIEDLKPSRPGEIPADLHPSETFFEARCAPLHDLLQEGLVYALKPEEVHAAASGEWKPRIDLLSVDAEGAELEIFADFPFEAWDIRCIVIETSRRTSMAIDSLLLPLGFVKVAILGKDAVYLSQSQMSNFPSGVPKQYSNTTDHNHHDHDQDDHDHRKHQETTGRRGNDRETRYRRFQRMFGLDGDLDVDVGDQRLLNETELLRQAERQEAKNQQSYAEALGVVADTSLGGRLTAEQREKLDEPQVKEILSDPLVRRAMRLLTNHDRDGFLTELRSNERLASHMRYLCDAEVFGRAEVCSFDL</sequence>
<dbReference type="InterPro" id="IPR051210">
    <property type="entry name" value="Ub_ligase/GEF_domain"/>
</dbReference>
<dbReference type="InterPro" id="IPR006342">
    <property type="entry name" value="FkbM_mtfrase"/>
</dbReference>
<feature type="compositionally biased region" description="Basic and acidic residues" evidence="2">
    <location>
        <begin position="1480"/>
        <end position="1508"/>
    </location>
</feature>
<evidence type="ECO:0000256" key="1">
    <source>
        <dbReference type="ARBA" id="ARBA00022737"/>
    </source>
</evidence>
<feature type="domain" description="Methyltransferase FkbM" evidence="4">
    <location>
        <begin position="1394"/>
        <end position="1432"/>
    </location>
</feature>
<dbReference type="PANTHER" id="PTHR22870">
    <property type="entry name" value="REGULATOR OF CHROMOSOME CONDENSATION"/>
    <property type="match status" value="1"/>
</dbReference>
<gene>
    <name evidence="5" type="primary">HERC1</name>
    <name evidence="5" type="ORF">AK812_SmicGene8565</name>
</gene>
<accession>A0A1Q9EKN4</accession>
<feature type="compositionally biased region" description="Polar residues" evidence="2">
    <location>
        <begin position="1468"/>
        <end position="1479"/>
    </location>
</feature>
<evidence type="ECO:0000313" key="5">
    <source>
        <dbReference type="EMBL" id="OLQ07992.1"/>
    </source>
</evidence>
<evidence type="ECO:0000256" key="2">
    <source>
        <dbReference type="SAM" id="MobiDB-lite"/>
    </source>
</evidence>
<protein>
    <submittedName>
        <fullName evidence="5">Putative E3 ubiquitin-protein ligase HERC1</fullName>
    </submittedName>
</protein>
<dbReference type="SUPFAM" id="SSF52047">
    <property type="entry name" value="RNI-like"/>
    <property type="match status" value="1"/>
</dbReference>
<dbReference type="Proteomes" id="UP000186817">
    <property type="component" value="Unassembled WGS sequence"/>
</dbReference>
<proteinExistence type="predicted"/>
<feature type="signal peptide" evidence="3">
    <location>
        <begin position="1"/>
        <end position="21"/>
    </location>
</feature>
<evidence type="ECO:0000256" key="3">
    <source>
        <dbReference type="SAM" id="SignalP"/>
    </source>
</evidence>
<dbReference type="SUPFAM" id="SSF50985">
    <property type="entry name" value="RCC1/BLIP-II"/>
    <property type="match status" value="2"/>
</dbReference>
<organism evidence="5 6">
    <name type="scientific">Symbiodinium microadriaticum</name>
    <name type="common">Dinoflagellate</name>
    <name type="synonym">Zooxanthella microadriatica</name>
    <dbReference type="NCBI Taxonomy" id="2951"/>
    <lineage>
        <taxon>Eukaryota</taxon>
        <taxon>Sar</taxon>
        <taxon>Alveolata</taxon>
        <taxon>Dinophyceae</taxon>
        <taxon>Suessiales</taxon>
        <taxon>Symbiodiniaceae</taxon>
        <taxon>Symbiodinium</taxon>
    </lineage>
</organism>
<dbReference type="EMBL" id="LSRX01000127">
    <property type="protein sequence ID" value="OLQ07992.1"/>
    <property type="molecule type" value="Genomic_DNA"/>
</dbReference>
<reference evidence="5 6" key="1">
    <citation type="submission" date="2016-02" db="EMBL/GenBank/DDBJ databases">
        <title>Genome analysis of coral dinoflagellate symbionts highlights evolutionary adaptations to a symbiotic lifestyle.</title>
        <authorList>
            <person name="Aranda M."/>
            <person name="Li Y."/>
            <person name="Liew Y.J."/>
            <person name="Baumgarten S."/>
            <person name="Simakov O."/>
            <person name="Wilson M."/>
            <person name="Piel J."/>
            <person name="Ashoor H."/>
            <person name="Bougouffa S."/>
            <person name="Bajic V.B."/>
            <person name="Ryu T."/>
            <person name="Ravasi T."/>
            <person name="Bayer T."/>
            <person name="Micklem G."/>
            <person name="Kim H."/>
            <person name="Bhak J."/>
            <person name="Lajeunesse T.C."/>
            <person name="Voolstra C.R."/>
        </authorList>
    </citation>
    <scope>NUCLEOTIDE SEQUENCE [LARGE SCALE GENOMIC DNA]</scope>
    <source>
        <strain evidence="5 6">CCMP2467</strain>
    </source>
</reference>
<dbReference type="InterPro" id="IPR009091">
    <property type="entry name" value="RCC1/BLIP-II"/>
</dbReference>
<dbReference type="InterPro" id="IPR032675">
    <property type="entry name" value="LRR_dom_sf"/>
</dbReference>
<name>A0A1Q9EKN4_SYMMI</name>
<dbReference type="Pfam" id="PF05050">
    <property type="entry name" value="Methyltransf_21"/>
    <property type="match status" value="1"/>
</dbReference>
<dbReference type="Gene3D" id="3.80.10.10">
    <property type="entry name" value="Ribonuclease Inhibitor"/>
    <property type="match status" value="1"/>
</dbReference>
<feature type="region of interest" description="Disordered" evidence="2">
    <location>
        <begin position="1468"/>
        <end position="1508"/>
    </location>
</feature>
<keyword evidence="6" id="KW-1185">Reference proteome</keyword>
<evidence type="ECO:0000313" key="6">
    <source>
        <dbReference type="Proteomes" id="UP000186817"/>
    </source>
</evidence>
<dbReference type="PANTHER" id="PTHR22870:SF408">
    <property type="entry name" value="OS09G0560450 PROTEIN"/>
    <property type="match status" value="1"/>
</dbReference>
<feature type="chain" id="PRO_5012457987" evidence="3">
    <location>
        <begin position="22"/>
        <end position="1640"/>
    </location>
</feature>